<organism evidence="1 2">
    <name type="scientific">Acetobacter senegalensis</name>
    <dbReference type="NCBI Taxonomy" id="446692"/>
    <lineage>
        <taxon>Bacteria</taxon>
        <taxon>Pseudomonadati</taxon>
        <taxon>Pseudomonadota</taxon>
        <taxon>Alphaproteobacteria</taxon>
        <taxon>Acetobacterales</taxon>
        <taxon>Acetobacteraceae</taxon>
        <taxon>Acetobacter</taxon>
    </lineage>
</organism>
<comment type="caution">
    <text evidence="1">The sequence shown here is derived from an EMBL/GenBank/DDBJ whole genome shotgun (WGS) entry which is preliminary data.</text>
</comment>
<sequence length="73" mass="7903">MAMGKKPAKKPEVIVPAHSEDEISTLYNEVTDLVSVQVSMGPESRGLIRSFLTGLDENLTVADVKSALEADWS</sequence>
<protein>
    <submittedName>
        <fullName evidence="1">Uncharacterized protein</fullName>
    </submittedName>
</protein>
<gene>
    <name evidence="1" type="ORF">HK16_10780</name>
</gene>
<proteinExistence type="predicted"/>
<dbReference type="Proteomes" id="UP000195072">
    <property type="component" value="Unassembled WGS sequence"/>
</dbReference>
<evidence type="ECO:0000313" key="1">
    <source>
        <dbReference type="EMBL" id="OUL66352.1"/>
    </source>
</evidence>
<dbReference type="EMBL" id="JOOZ01000036">
    <property type="protein sequence ID" value="OUL66352.1"/>
    <property type="molecule type" value="Genomic_DNA"/>
</dbReference>
<evidence type="ECO:0000313" key="2">
    <source>
        <dbReference type="Proteomes" id="UP000195072"/>
    </source>
</evidence>
<reference evidence="1 2" key="1">
    <citation type="submission" date="2014-06" db="EMBL/GenBank/DDBJ databases">
        <authorList>
            <person name="Ju J."/>
            <person name="Zhang J."/>
        </authorList>
    </citation>
    <scope>NUCLEOTIDE SEQUENCE [LARGE SCALE GENOMIC DNA]</scope>
    <source>
        <strain evidence="1">DmL_050</strain>
    </source>
</reference>
<name>A0A252EJA9_9PROT</name>
<accession>A0A252EJA9</accession>
<dbReference type="AlphaFoldDB" id="A0A252EJA9"/>